<gene>
    <name evidence="1" type="primary">RRP5</name>
    <name evidence="1" type="ORF">LOY88_004576</name>
</gene>
<evidence type="ECO:0000313" key="1">
    <source>
        <dbReference type="EMBL" id="KAI2384624.1"/>
    </source>
</evidence>
<organism evidence="1">
    <name type="scientific">Ophidiomyces ophidiicola</name>
    <dbReference type="NCBI Taxonomy" id="1387563"/>
    <lineage>
        <taxon>Eukaryota</taxon>
        <taxon>Fungi</taxon>
        <taxon>Dikarya</taxon>
        <taxon>Ascomycota</taxon>
        <taxon>Pezizomycotina</taxon>
        <taxon>Eurotiomycetes</taxon>
        <taxon>Eurotiomycetidae</taxon>
        <taxon>Onygenales</taxon>
        <taxon>Onygenaceae</taxon>
        <taxon>Ophidiomyces</taxon>
    </lineage>
</organism>
<reference evidence="1" key="1">
    <citation type="journal article" date="2022" name="bioRxiv">
        <title>Population genetic analysis of Ophidiomyces ophidiicola, the causative agent of snake fungal disease, indicates recent introductions to the USA.</title>
        <authorList>
            <person name="Ladner J.T."/>
            <person name="Palmer J.M."/>
            <person name="Ettinger C.L."/>
            <person name="Stajich J.E."/>
            <person name="Farrell T.M."/>
            <person name="Glorioso B.M."/>
            <person name="Lawson B."/>
            <person name="Price S.J."/>
            <person name="Stengle A.G."/>
            <person name="Grear D.A."/>
            <person name="Lorch J.M."/>
        </authorList>
    </citation>
    <scope>NUCLEOTIDE SEQUENCE</scope>
    <source>
        <strain evidence="1">NWHC 24266-5</strain>
    </source>
</reference>
<name>A0ACB8UTC7_9EURO</name>
<accession>A0ACB8UTC7</accession>
<dbReference type="EMBL" id="JALBCA010000070">
    <property type="protein sequence ID" value="KAI2384624.1"/>
    <property type="molecule type" value="Genomic_DNA"/>
</dbReference>
<proteinExistence type="predicted"/>
<sequence length="1846" mass="203606">MGSVKRKGNAPEEKSSRPSKKRVKVSEHETKKTANRGGKKLESKATEQNDGKKKSKELSNLTSKPTIVSILRDEAPAFPRGGNNALTPLERKQIQIQATRDVLFEQNGGTAGDISDIDSEFDKETREADGVDRIPSRKKQKGKKSKKSTEISVKPEGPRIESLSFKRIEAGSKLLGQISSIGVHDISLALPNNLTGYVSWTAISDLLKNKVEKLLEDVENDDEEDSDDDDDFDLKAYFKLGQYLRTSVISTTSDNESGKLKKRIELSINPRDANSGLSRSDMVVDSMVQASVISIEDYGLIMDLGLNDGDARGFMSSKELPSGVKISQVREGSVFLCIVIGHNASGSVVKLSANAQTIAPSKKLRYLDSAPTILSFLPGTAAEILLTEVTPTGMAGKIMGMLDAVVDSVHSGSTDEKRDLTQKYRPGMKAQGRIICTYPSDGTPKLGFSILNHVLKLTPTSTDEPPTDKPNISAIISDVRVTRVDPSLGLYVQLGATGYQGFVHISRVKDGKISALSSTEGTYQIGSSHEGRVIGFNALDNLYLLSFERKVIEQPFLRLEDVDVGTVAKGTIQRLLIGPGGIDGLIITLADGVSGLVPATHMADTKLQHPEKKFREGQQVTVRVLSANLEKRQLRLTLKKSLLNSDAAIWKDYKDISPGNQSPGTLVSIKPNGAVVQFYGAVRGFLPVSEMSEAYIKDPSQHFTVGQVVNVTVLSIDAELNRLVVSCKDPSTVTETYKAAFADVHPGILVSGTVFEKSSDDLLLKLDNNGLIARLSVDQFSDLSTSKSASNFARIRVGQKLQDLLVLNIRKAHRLIQVTNKPSLKTALEQGKLPAKFEDIQLNSSVTGLVKNITSDGLFIEFLGGLTGFLPKRLVTDEFVDQADFGYARTQPITASVSFIEQDVRRFILTLKPLDNKSEKSDVRQEKMKTASVSVNNPVDEDIQSSSDFELGRCTKAKITSVKDTQLNVLLADNIHGRIDVSEVFDKWEDIKDRKRPLRLFKPKQIVPVKILGIHDARTHKFLPISHRSGKMPVFELSAKPSTLNCPTFEPLTLEKLCVGDLLLGYVNNIADGCLWLNVSPNVRGKLRITDIPHDLALAGDIKTSFPIGSALKVIVTAVDVDKNRLDLTVSDGKSSKVLAISDLSKGMILLGRVTKVTERQVIVELNNSLVGVIGLMDMADDYSKVNTGNFYKNEVIRVCVVAIDAPNKKITLSVRPSKILSSSLPVEDPEITSIQQVNVNTIVRGFIRRVADIGLFVALGHNVTAYVRVSDISDSYIKEWQDEFQVDQVVQGRITLVDVDSKKIQMSLKRSVLHPDYKAPMRLKDLKKGQIVTGKVRKVEEFGAFITIDGSANLSGLCHRSEMAEHKVADARKLYEEGDLVKAKVLNIDLEKDRMSLGLKAAYFKDDDDGDLDMAETDEESSSDDEFGGVALDNASEDGLSDDDADIMLDGGHFSHEMDNADEDELDEHNDVSMADRDDAMEEGGLDVGAFDWTGNADPVQNDDAFPEFNSDDEGSFKKKKRRKAEIQIDRTGDLDTNGPQTVADYERLLLGDPDSSLLWLKYMAFHLELGEVDRAREISERALRSIGIGQDTEKFNVWVAMLNLENTFGTNDSLDEVFKRACQYNDAQEIHERMASIFIQSGKPEVCTKLPVDISFLILTLHQRADEIFQSALKKKFSQSPNLFLNYANFLFDTMAAPDRGRALLPRAIQSLPAHTHIELTSKFGQLEFRSPNGDIERGRTVFEGLISAFPKRVDIWNILLDLEMKVGDAEQVRRIFERALGIGHGINIDGTKSDKKRLKDKQAKFFFKKWLAFEEKMSGENSKMVDEVKARAADYVKSLKGEA</sequence>
<comment type="caution">
    <text evidence="1">The sequence shown here is derived from an EMBL/GenBank/DDBJ whole genome shotgun (WGS) entry which is preliminary data.</text>
</comment>
<protein>
    <submittedName>
        <fullName evidence="1">rRNA biogenesis protein rrp5</fullName>
    </submittedName>
</protein>